<dbReference type="GO" id="GO:0006281">
    <property type="term" value="P:DNA repair"/>
    <property type="evidence" value="ECO:0007669"/>
    <property type="project" value="UniProtKB-KW"/>
</dbReference>
<evidence type="ECO:0000256" key="1">
    <source>
        <dbReference type="ARBA" id="ARBA00004067"/>
    </source>
</evidence>
<evidence type="ECO:0000256" key="4">
    <source>
        <dbReference type="ARBA" id="ARBA00022723"/>
    </source>
</evidence>
<dbReference type="SUPFAM" id="SSF47781">
    <property type="entry name" value="RuvA domain 2-like"/>
    <property type="match status" value="1"/>
</dbReference>
<keyword evidence="10" id="KW-0464">Manganese</keyword>
<feature type="binding site" evidence="10">
    <location>
        <begin position="84"/>
        <end position="88"/>
    </location>
    <ligand>
        <name>NAD(+)</name>
        <dbReference type="ChEBI" id="CHEBI:57540"/>
    </ligand>
</feature>
<dbReference type="InterPro" id="IPR036420">
    <property type="entry name" value="BRCT_dom_sf"/>
</dbReference>
<keyword evidence="6 10" id="KW-0862">Zinc</keyword>
<dbReference type="SUPFAM" id="SSF52113">
    <property type="entry name" value="BRCT domain"/>
    <property type="match status" value="1"/>
</dbReference>
<keyword evidence="4 10" id="KW-0479">Metal-binding</keyword>
<dbReference type="NCBIfam" id="NF010930">
    <property type="entry name" value="PRK14350.1"/>
    <property type="match status" value="1"/>
</dbReference>
<feature type="binding site" evidence="10">
    <location>
        <position position="337"/>
    </location>
    <ligand>
        <name>NAD(+)</name>
        <dbReference type="ChEBI" id="CHEBI:57540"/>
    </ligand>
</feature>
<reference evidence="11" key="1">
    <citation type="submission" date="2013-02" db="EMBL/GenBank/DDBJ databases">
        <title>Comparative genomics of Borrelia species.</title>
        <authorList>
            <person name="Schwan T.G."/>
            <person name="Raffel S.J."/>
            <person name="Porcella S.F."/>
        </authorList>
    </citation>
    <scope>NUCLEOTIDE SEQUENCE</scope>
    <source>
        <strain evidence="11">FR64b</strain>
        <plasmid evidence="11">unnamed</plasmid>
    </source>
</reference>
<dbReference type="Gene3D" id="3.40.50.10190">
    <property type="entry name" value="BRCT domain"/>
    <property type="match status" value="1"/>
</dbReference>
<comment type="function">
    <text evidence="1 10">DNA ligase that catalyzes the formation of phosphodiester linkages between 5'-phosphoryl and 3'-hydroxyl groups in double-stranded DNA using NAD as a coenzyme and as the energy source for the reaction. It is essential for DNA replication and repair of damaged DNA.</text>
</comment>
<feature type="binding site" evidence="10">
    <location>
        <position position="473"/>
    </location>
    <ligand>
        <name>Zn(2+)</name>
        <dbReference type="ChEBI" id="CHEBI:29105"/>
    </ligand>
</feature>
<dbReference type="Gene3D" id="1.10.150.20">
    <property type="entry name" value="5' to 3' exonuclease, C-terminal subdomain"/>
    <property type="match status" value="2"/>
</dbReference>
<dbReference type="GO" id="GO:0046872">
    <property type="term" value="F:metal ion binding"/>
    <property type="evidence" value="ECO:0007669"/>
    <property type="project" value="UniProtKB-KW"/>
</dbReference>
<feature type="binding site" evidence="10">
    <location>
        <position position="166"/>
    </location>
    <ligand>
        <name>NAD(+)</name>
        <dbReference type="ChEBI" id="CHEBI:57540"/>
    </ligand>
</feature>
<feature type="binding site" evidence="10">
    <location>
        <position position="455"/>
    </location>
    <ligand>
        <name>Zn(2+)</name>
        <dbReference type="ChEBI" id="CHEBI:29105"/>
    </ligand>
</feature>
<geneLocation type="plasmid" evidence="11">
    <name>unnamed</name>
</geneLocation>
<dbReference type="InterPro" id="IPR010994">
    <property type="entry name" value="RuvA_2-like"/>
</dbReference>
<feature type="binding site" evidence="10">
    <location>
        <position position="452"/>
    </location>
    <ligand>
        <name>Zn(2+)</name>
        <dbReference type="ChEBI" id="CHEBI:29105"/>
    </ligand>
</feature>
<dbReference type="PIRSF" id="PIRSF001604">
    <property type="entry name" value="LigA"/>
    <property type="match status" value="1"/>
</dbReference>
<dbReference type="CDD" id="cd00114">
    <property type="entry name" value="LIGANc"/>
    <property type="match status" value="1"/>
</dbReference>
<dbReference type="AlphaFoldDB" id="W5SE13"/>
<keyword evidence="3 10" id="KW-0235">DNA replication</keyword>
<dbReference type="NCBIfam" id="TIGR00575">
    <property type="entry name" value="dnlj"/>
    <property type="match status" value="1"/>
</dbReference>
<feature type="binding site" evidence="10">
    <location>
        <position position="468"/>
    </location>
    <ligand>
        <name>Zn(2+)</name>
        <dbReference type="ChEBI" id="CHEBI:29105"/>
    </ligand>
</feature>
<evidence type="ECO:0000256" key="3">
    <source>
        <dbReference type="ARBA" id="ARBA00022705"/>
    </source>
</evidence>
<dbReference type="InterPro" id="IPR004150">
    <property type="entry name" value="NAD_DNA_ligase_OB"/>
</dbReference>
<dbReference type="InterPro" id="IPR001679">
    <property type="entry name" value="DNA_ligase"/>
</dbReference>
<keyword evidence="8 10" id="KW-0234">DNA repair</keyword>
<proteinExistence type="inferred from homology"/>
<comment type="similarity">
    <text evidence="10">Belongs to the NAD-dependent DNA ligase family. LigA subfamily.</text>
</comment>
<dbReference type="InterPro" id="IPR012340">
    <property type="entry name" value="NA-bd_OB-fold"/>
</dbReference>
<keyword evidence="5 10" id="KW-0227">DNA damage</keyword>
<dbReference type="SUPFAM" id="SSF50249">
    <property type="entry name" value="Nucleic acid-binding proteins"/>
    <property type="match status" value="1"/>
</dbReference>
<dbReference type="Gene3D" id="3.30.470.30">
    <property type="entry name" value="DNA ligase/mRNA capping enzyme"/>
    <property type="match status" value="1"/>
</dbReference>
<dbReference type="EMBL" id="CP004224">
    <property type="protein sequence ID" value="AHH05597.1"/>
    <property type="molecule type" value="Genomic_DNA"/>
</dbReference>
<protein>
    <recommendedName>
        <fullName evidence="10">DNA ligase</fullName>
        <ecNumber evidence="10">6.5.1.2</ecNumber>
    </recommendedName>
    <alternativeName>
        <fullName evidence="10">Polydeoxyribonucleotide synthase [NAD(+)]</fullName>
    </alternativeName>
</protein>
<dbReference type="InterPro" id="IPR013839">
    <property type="entry name" value="DNAligase_adenylation"/>
</dbReference>
<evidence type="ECO:0000313" key="11">
    <source>
        <dbReference type="EMBL" id="AHH05597.1"/>
    </source>
</evidence>
<dbReference type="Gene3D" id="1.10.287.610">
    <property type="entry name" value="Helix hairpin bin"/>
    <property type="match status" value="1"/>
</dbReference>
<comment type="catalytic activity">
    <reaction evidence="9 10">
        <text>NAD(+) + (deoxyribonucleotide)n-3'-hydroxyl + 5'-phospho-(deoxyribonucleotide)m = (deoxyribonucleotide)n+m + AMP + beta-nicotinamide D-nucleotide.</text>
        <dbReference type="EC" id="6.5.1.2"/>
    </reaction>
</comment>
<gene>
    <name evidence="10" type="primary">ligA</name>
    <name evidence="11" type="ORF">BOM_1054</name>
</gene>
<sequence>MAIYGLFLRKFMTLLKFVLLFSLLNYNIYYCYLHYFVKIYCEFLIRFDVIFMVKDIEDEILSLRNVIKKWNKEYYVDFSPSVNDLIYDKALLRLQDLENKYPEYKTLDSPTLRFGSDLLNSFEEVEHSFPVLSLDKAYDIKALLLWIKKIQLDSSRLGFCNVISVEPKIDGCSIVLYYKDGILQRALTRGDGRVGNDVTENVRTIKNVPLRIDQKVELALRGEIYITKENFLKINQMLKNPYVNARNLASGVLRRINSKEVANFPLDIFVYDILYSQLKFSMSSHCAFNKLKKFGFKVNPCCTFSGKNLEEDIISHVKKIERQRDSFEYEIDGVVLKVDSFPLRKILGSTSHHPKWSIAYKFESFIGLSRVVDIVVQVGRSGKITPVVHVEKVFVAGAFITNASLHNQDYIDSIGLNIGDVVAISRRGDVIPAVELVVEKLAVGNFKIPNDCPSCKMTLVKEGAHLFCMNRFCSCRKIEQIKYFCSKKCMNIIGLSEKTIEFLFKMNFISSEIDLYTFDFDRLINLRGFNLKRVSNLKRSIEDSKGRAFRKLLLSAGIKELGANTVLLLIGSNLNSFDIISTLCKNKEYALSKLLRIKGIGENIALSIIEAFNDKNILAKFNFFKELGFAMEEDNAHYSLDTSFLFGKKFCITGSFKGFHRDVLVEKITRKGATFKSSVTKSLDFLLVGDNPGLKVNKASDLGIKIFGLSDIRGFIDLDD</sequence>
<feature type="binding site" evidence="10">
    <location>
        <begin position="133"/>
        <end position="134"/>
    </location>
    <ligand>
        <name>NAD(+)</name>
        <dbReference type="ChEBI" id="CHEBI:57540"/>
    </ligand>
</feature>
<dbReference type="GO" id="GO:0003911">
    <property type="term" value="F:DNA ligase (NAD+) activity"/>
    <property type="evidence" value="ECO:0007669"/>
    <property type="project" value="UniProtKB-UniRule"/>
</dbReference>
<dbReference type="Gene3D" id="2.40.50.140">
    <property type="entry name" value="Nucleic acid-binding proteins"/>
    <property type="match status" value="1"/>
</dbReference>
<keyword evidence="10" id="KW-0460">Magnesium</keyword>
<feature type="binding site" evidence="10">
    <location>
        <position position="361"/>
    </location>
    <ligand>
        <name>NAD(+)</name>
        <dbReference type="ChEBI" id="CHEBI:57540"/>
    </ligand>
</feature>
<keyword evidence="2 10" id="KW-0436">Ligase</keyword>
<dbReference type="CDD" id="cd17748">
    <property type="entry name" value="BRCT_DNA_ligase_like"/>
    <property type="match status" value="1"/>
</dbReference>
<feature type="binding site" evidence="10">
    <location>
        <position position="223"/>
    </location>
    <ligand>
        <name>NAD(+)</name>
        <dbReference type="ChEBI" id="CHEBI:57540"/>
    </ligand>
</feature>
<keyword evidence="11" id="KW-0614">Plasmid</keyword>
<dbReference type="EC" id="6.5.1.2" evidence="10"/>
<feature type="active site" description="N6-AMP-lysine intermediate" evidence="10">
    <location>
        <position position="168"/>
    </location>
</feature>
<name>W5SE13_9SPIR</name>
<evidence type="ECO:0000256" key="5">
    <source>
        <dbReference type="ARBA" id="ARBA00022763"/>
    </source>
</evidence>
<feature type="binding site" evidence="10">
    <location>
        <position position="189"/>
    </location>
    <ligand>
        <name>NAD(+)</name>
        <dbReference type="ChEBI" id="CHEBI:57540"/>
    </ligand>
</feature>
<evidence type="ECO:0000256" key="8">
    <source>
        <dbReference type="ARBA" id="ARBA00023204"/>
    </source>
</evidence>
<evidence type="ECO:0000256" key="2">
    <source>
        <dbReference type="ARBA" id="ARBA00022598"/>
    </source>
</evidence>
<dbReference type="SMART" id="SM00532">
    <property type="entry name" value="LIGANc"/>
    <property type="match status" value="1"/>
</dbReference>
<evidence type="ECO:0000256" key="7">
    <source>
        <dbReference type="ARBA" id="ARBA00023027"/>
    </source>
</evidence>
<comment type="cofactor">
    <cofactor evidence="10">
        <name>Mg(2+)</name>
        <dbReference type="ChEBI" id="CHEBI:18420"/>
    </cofactor>
    <cofactor evidence="10">
        <name>Mn(2+)</name>
        <dbReference type="ChEBI" id="CHEBI:29035"/>
    </cofactor>
</comment>
<dbReference type="HAMAP" id="MF_01588">
    <property type="entry name" value="DNA_ligase_A"/>
    <property type="match status" value="1"/>
</dbReference>
<accession>W5SE13</accession>
<dbReference type="Pfam" id="PF03120">
    <property type="entry name" value="OB_DNA_ligase"/>
    <property type="match status" value="1"/>
</dbReference>
<keyword evidence="7 10" id="KW-0520">NAD</keyword>
<dbReference type="HOGENOM" id="CLU_007764_2_0_12"/>
<dbReference type="PATRIC" id="fig|1292392.3.peg.316"/>
<dbReference type="Pfam" id="PF01653">
    <property type="entry name" value="DNA_ligase_aden"/>
    <property type="match status" value="1"/>
</dbReference>
<evidence type="ECO:0000256" key="6">
    <source>
        <dbReference type="ARBA" id="ARBA00022833"/>
    </source>
</evidence>
<dbReference type="GO" id="GO:0006260">
    <property type="term" value="P:DNA replication"/>
    <property type="evidence" value="ECO:0007669"/>
    <property type="project" value="UniProtKB-KW"/>
</dbReference>
<dbReference type="NCBIfam" id="NF005932">
    <property type="entry name" value="PRK07956.1"/>
    <property type="match status" value="1"/>
</dbReference>
<evidence type="ECO:0000256" key="9">
    <source>
        <dbReference type="ARBA" id="ARBA00034005"/>
    </source>
</evidence>
<organism evidence="11">
    <name type="scientific">Borrelia miyamotoi FR64b</name>
    <dbReference type="NCBI Taxonomy" id="1292392"/>
    <lineage>
        <taxon>Bacteria</taxon>
        <taxon>Pseudomonadati</taxon>
        <taxon>Spirochaetota</taxon>
        <taxon>Spirochaetia</taxon>
        <taxon>Spirochaetales</taxon>
        <taxon>Borreliaceae</taxon>
        <taxon>Borrelia</taxon>
    </lineage>
</organism>
<dbReference type="SMART" id="SM00292">
    <property type="entry name" value="BRCT"/>
    <property type="match status" value="1"/>
</dbReference>
<dbReference type="InterPro" id="IPR001357">
    <property type="entry name" value="BRCT_dom"/>
</dbReference>
<dbReference type="Pfam" id="PF00533">
    <property type="entry name" value="BRCT"/>
    <property type="match status" value="1"/>
</dbReference>
<evidence type="ECO:0000256" key="10">
    <source>
        <dbReference type="HAMAP-Rule" id="MF_01588"/>
    </source>
</evidence>
<dbReference type="SUPFAM" id="SSF56091">
    <property type="entry name" value="DNA ligase/mRNA capping enzyme, catalytic domain"/>
    <property type="match status" value="1"/>
</dbReference>
<dbReference type="InterPro" id="IPR013840">
    <property type="entry name" value="DNAligase_N"/>
</dbReference>